<sequence>MFEKSFSFSGKHANYVKDLVDLDEANLLNRNIDVFILAPVIGFLYGRTAERDNGNTTTKIFTEQLLREQTKINFVYRLIMLLGGEDSLSVADKMDRAFRESDEGEALERNMEIFESYLLGGVEYLHEKLYEENLNREDYINNLYEFVNDFNSDLESRVENEDISEIIQQFE</sequence>
<accession>A0A1T4NFH1</accession>
<reference evidence="2" key="1">
    <citation type="submission" date="2017-02" db="EMBL/GenBank/DDBJ databases">
        <authorList>
            <person name="Varghese N."/>
            <person name="Submissions S."/>
        </authorList>
    </citation>
    <scope>NUCLEOTIDE SEQUENCE [LARGE SCALE GENOMIC DNA]</scope>
    <source>
        <strain evidence="2">ATCC BAA-73</strain>
    </source>
</reference>
<evidence type="ECO:0000313" key="1">
    <source>
        <dbReference type="EMBL" id="SJZ77853.1"/>
    </source>
</evidence>
<protein>
    <submittedName>
        <fullName evidence="1">Uncharacterized protein</fullName>
    </submittedName>
</protein>
<gene>
    <name evidence="1" type="ORF">SAMN02745118_01791</name>
</gene>
<name>A0A1T4NFH1_9FIRM</name>
<dbReference type="RefSeq" id="WP_078810249.1">
    <property type="nucleotide sequence ID" value="NZ_FUWM01000014.1"/>
</dbReference>
<dbReference type="AlphaFoldDB" id="A0A1T4NFH1"/>
<dbReference type="EMBL" id="FUWM01000014">
    <property type="protein sequence ID" value="SJZ77853.1"/>
    <property type="molecule type" value="Genomic_DNA"/>
</dbReference>
<dbReference type="STRING" id="142842.SAMN02745118_01791"/>
<dbReference type="Proteomes" id="UP000190625">
    <property type="component" value="Unassembled WGS sequence"/>
</dbReference>
<dbReference type="OrthoDB" id="1957719at2"/>
<keyword evidence="2" id="KW-1185">Reference proteome</keyword>
<organism evidence="1 2">
    <name type="scientific">Selenihalanaerobacter shriftii</name>
    <dbReference type="NCBI Taxonomy" id="142842"/>
    <lineage>
        <taxon>Bacteria</taxon>
        <taxon>Bacillati</taxon>
        <taxon>Bacillota</taxon>
        <taxon>Clostridia</taxon>
        <taxon>Halanaerobiales</taxon>
        <taxon>Halobacteroidaceae</taxon>
        <taxon>Selenihalanaerobacter</taxon>
    </lineage>
</organism>
<evidence type="ECO:0000313" key="2">
    <source>
        <dbReference type="Proteomes" id="UP000190625"/>
    </source>
</evidence>
<proteinExistence type="predicted"/>